<dbReference type="EMBL" id="CAIF01000029">
    <property type="protein sequence ID" value="CCH41881.1"/>
    <property type="molecule type" value="Genomic_DNA"/>
</dbReference>
<feature type="region of interest" description="Disordered" evidence="1">
    <location>
        <begin position="59"/>
        <end position="78"/>
    </location>
</feature>
<dbReference type="InParanoid" id="K0KG19"/>
<dbReference type="FunCoup" id="K0KG19">
    <property type="interactions" value="29"/>
</dbReference>
<dbReference type="STRING" id="1206466.K0KG19"/>
<protein>
    <submittedName>
        <fullName evidence="2">Uncharacterized protein</fullName>
    </submittedName>
</protein>
<sequence length="78" mass="8995">MSRASKITLASTIISKALHQGPIKDAQRQQEKALRKKLLVNQQEHEIQQELRKQYEQLQPLSGQTFTAEEKKPEPEQS</sequence>
<dbReference type="Proteomes" id="UP000009328">
    <property type="component" value="Unassembled WGS sequence"/>
</dbReference>
<evidence type="ECO:0000313" key="2">
    <source>
        <dbReference type="EMBL" id="CCH41881.1"/>
    </source>
</evidence>
<comment type="caution">
    <text evidence="2">The sequence shown here is derived from an EMBL/GenBank/DDBJ whole genome shotgun (WGS) entry which is preliminary data.</text>
</comment>
<dbReference type="eggNOG" id="ENOG502S49F">
    <property type="taxonomic scope" value="Eukaryota"/>
</dbReference>
<name>K0KG19_WICCF</name>
<organism evidence="2 3">
    <name type="scientific">Wickerhamomyces ciferrii (strain ATCC 14091 / BCRC 22168 / CBS 111 / JCM 3599 / NBRC 0793 / NRRL Y-1031 F-60-10)</name>
    <name type="common">Yeast</name>
    <name type="synonym">Pichia ciferrii</name>
    <dbReference type="NCBI Taxonomy" id="1206466"/>
    <lineage>
        <taxon>Eukaryota</taxon>
        <taxon>Fungi</taxon>
        <taxon>Dikarya</taxon>
        <taxon>Ascomycota</taxon>
        <taxon>Saccharomycotina</taxon>
        <taxon>Saccharomycetes</taxon>
        <taxon>Phaffomycetales</taxon>
        <taxon>Wickerhamomycetaceae</taxon>
        <taxon>Wickerhamomyces</taxon>
    </lineage>
</organism>
<keyword evidence="3" id="KW-1185">Reference proteome</keyword>
<dbReference type="Pfam" id="PF15786">
    <property type="entry name" value="PET117"/>
    <property type="match status" value="1"/>
</dbReference>
<accession>K0KG19</accession>
<gene>
    <name evidence="2" type="ORF">BN7_1420</name>
</gene>
<evidence type="ECO:0000256" key="1">
    <source>
        <dbReference type="SAM" id="MobiDB-lite"/>
    </source>
</evidence>
<evidence type="ECO:0000313" key="3">
    <source>
        <dbReference type="Proteomes" id="UP000009328"/>
    </source>
</evidence>
<feature type="compositionally biased region" description="Basic and acidic residues" evidence="1">
    <location>
        <begin position="68"/>
        <end position="78"/>
    </location>
</feature>
<dbReference type="HOGENOM" id="CLU_161486_0_0_1"/>
<dbReference type="InterPro" id="IPR031568">
    <property type="entry name" value="Pet117"/>
</dbReference>
<proteinExistence type="predicted"/>
<reference evidence="2 3" key="1">
    <citation type="journal article" date="2012" name="Eukaryot. Cell">
        <title>Draft genome sequence of Wickerhamomyces ciferrii NRRL Y-1031 F-60-10.</title>
        <authorList>
            <person name="Schneider J."/>
            <person name="Andrea H."/>
            <person name="Blom J."/>
            <person name="Jaenicke S."/>
            <person name="Ruckert C."/>
            <person name="Schorsch C."/>
            <person name="Szczepanowski R."/>
            <person name="Farwick M."/>
            <person name="Goesmann A."/>
            <person name="Puhler A."/>
            <person name="Schaffer S."/>
            <person name="Tauch A."/>
            <person name="Kohler T."/>
            <person name="Brinkrolf K."/>
        </authorList>
    </citation>
    <scope>NUCLEOTIDE SEQUENCE [LARGE SCALE GENOMIC DNA]</scope>
    <source>
        <strain evidence="3">ATCC 14091 / BCRC 22168 / CBS 111 / JCM 3599 / NBRC 0793 / NRRL Y-1031 F-60-10</strain>
    </source>
</reference>
<dbReference type="AlphaFoldDB" id="K0KG19"/>